<dbReference type="InterPro" id="IPR027417">
    <property type="entry name" value="P-loop_NTPase"/>
</dbReference>
<dbReference type="SUPFAM" id="SSF52540">
    <property type="entry name" value="P-loop containing nucleoside triphosphate hydrolases"/>
    <property type="match status" value="1"/>
</dbReference>
<proteinExistence type="predicted"/>
<organism evidence="2 3">
    <name type="scientific">Sphingobium naphthae</name>
    <dbReference type="NCBI Taxonomy" id="1886786"/>
    <lineage>
        <taxon>Bacteria</taxon>
        <taxon>Pseudomonadati</taxon>
        <taxon>Pseudomonadota</taxon>
        <taxon>Alphaproteobacteria</taxon>
        <taxon>Sphingomonadales</taxon>
        <taxon>Sphingomonadaceae</taxon>
        <taxon>Sphingobium</taxon>
    </lineage>
</organism>
<dbReference type="RefSeq" id="WP_317517148.1">
    <property type="nucleotide sequence ID" value="NZ_JAPTHD010000004.1"/>
</dbReference>
<name>A0ABU3ZY13_9SPHN</name>
<evidence type="ECO:0000313" key="3">
    <source>
        <dbReference type="Proteomes" id="UP001185984"/>
    </source>
</evidence>
<sequence>MGAIVHIGYHKTGTTWFQERFYPAVRNRRYVPRATARAAFLQPGALHFDPIEALHIIGAAADETILCEENLSGGLHNGGLAGALSKDVASRIARTLPDAQIVIFVRDPLSAIASAWVQYVKGGGTFGLRRYLFGRDRLSPVAPERDEPPGFCFEHFDYARLIAHYDALFGPEQVHVFRYEHFRADPRGFAARYAARLGLEVDLDQIDWRARNPSLSRPLLWLARAMNLFTRRAVADKSWIVHIPGWYKLSRRLLRRASASGRFGRPLRAQALIDPALRHHIRTRYGQSEALLAARLRWQDAASQGSDGWVKTGRGRRRRHGDDDRPSQTPAHCR</sequence>
<feature type="region of interest" description="Disordered" evidence="1">
    <location>
        <begin position="305"/>
        <end position="334"/>
    </location>
</feature>
<dbReference type="EMBL" id="JAPTHD010000004">
    <property type="protein sequence ID" value="MDV5824411.1"/>
    <property type="molecule type" value="Genomic_DNA"/>
</dbReference>
<comment type="caution">
    <text evidence="2">The sequence shown here is derived from an EMBL/GenBank/DDBJ whole genome shotgun (WGS) entry which is preliminary data.</text>
</comment>
<evidence type="ECO:0000256" key="1">
    <source>
        <dbReference type="SAM" id="MobiDB-lite"/>
    </source>
</evidence>
<protein>
    <submittedName>
        <fullName evidence="2">Sulfotransferase</fullName>
    </submittedName>
</protein>
<dbReference type="Gene3D" id="3.40.50.300">
    <property type="entry name" value="P-loop containing nucleotide triphosphate hydrolases"/>
    <property type="match status" value="1"/>
</dbReference>
<dbReference type="Pfam" id="PF13469">
    <property type="entry name" value="Sulfotransfer_3"/>
    <property type="match status" value="1"/>
</dbReference>
<evidence type="ECO:0000313" key="2">
    <source>
        <dbReference type="EMBL" id="MDV5824411.1"/>
    </source>
</evidence>
<dbReference type="Proteomes" id="UP001185984">
    <property type="component" value="Unassembled WGS sequence"/>
</dbReference>
<gene>
    <name evidence="2" type="ORF">O0R41_12465</name>
</gene>
<reference evidence="3" key="1">
    <citation type="journal article" date="2022" name="J Environ Chem Eng">
        <title>Biodegradation of petroleum oil using a constructed nonpathogenic and heavy metal-tolerant bacterial consortium isolated from marine sponges.</title>
        <authorList>
            <person name="Dechsakulwatana C."/>
            <person name="Rungsihiranrut A."/>
            <person name="Muangchinda C."/>
            <person name="Ningthoujam R."/>
            <person name="Klankeo P."/>
            <person name="Pinyakong O."/>
        </authorList>
    </citation>
    <scope>NUCLEOTIDE SEQUENCE [LARGE SCALE GENOMIC DNA]</scope>
    <source>
        <strain evidence="3">MO2-4</strain>
    </source>
</reference>
<accession>A0ABU3ZY13</accession>
<keyword evidence="3" id="KW-1185">Reference proteome</keyword>